<dbReference type="eggNOG" id="COG3039">
    <property type="taxonomic scope" value="Bacteria"/>
</dbReference>
<evidence type="ECO:0000313" key="8">
    <source>
        <dbReference type="EMBL" id="ABJ06979.1"/>
    </source>
</evidence>
<dbReference type="OrthoDB" id="9774608at2"/>
<dbReference type="PANTHER" id="PTHR35604:SF2">
    <property type="entry name" value="TRANSPOSASE INSH FOR INSERTION SEQUENCE ELEMENT IS5A-RELATED"/>
    <property type="match status" value="1"/>
</dbReference>
<dbReference type="Pfam" id="PF05598">
    <property type="entry name" value="DUF772"/>
    <property type="match status" value="1"/>
</dbReference>
<keyword evidence="3" id="KW-0815">Transposition</keyword>
<proteinExistence type="inferred from homology"/>
<dbReference type="GO" id="GO:0006313">
    <property type="term" value="P:DNA transposition"/>
    <property type="evidence" value="ECO:0007669"/>
    <property type="project" value="InterPro"/>
</dbReference>
<reference evidence="8" key="1">
    <citation type="submission" date="2006-09" db="EMBL/GenBank/DDBJ databases">
        <title>Complete sequence of Rhodopseudomonas palustris BisA53.</title>
        <authorList>
            <consortium name="US DOE Joint Genome Institute"/>
            <person name="Copeland A."/>
            <person name="Lucas S."/>
            <person name="Lapidus A."/>
            <person name="Barry K."/>
            <person name="Detter J.C."/>
            <person name="Glavina del Rio T."/>
            <person name="Hammon N."/>
            <person name="Israni S."/>
            <person name="Dalin E."/>
            <person name="Tice H."/>
            <person name="Pitluck S."/>
            <person name="Chain P."/>
            <person name="Malfatti S."/>
            <person name="Shin M."/>
            <person name="Vergez L."/>
            <person name="Schmutz J."/>
            <person name="Larimer F."/>
            <person name="Land M."/>
            <person name="Hauser L."/>
            <person name="Pelletier D.A."/>
            <person name="Kyrpides N."/>
            <person name="Kim E."/>
            <person name="Harwood C.S."/>
            <person name="Oda Y."/>
            <person name="Richardson P."/>
        </authorList>
    </citation>
    <scope>NUCLEOTIDE SEQUENCE [LARGE SCALE GENOMIC DNA]</scope>
    <source>
        <strain evidence="8">BisA53</strain>
    </source>
</reference>
<evidence type="ECO:0000256" key="4">
    <source>
        <dbReference type="ARBA" id="ARBA00023125"/>
    </source>
</evidence>
<dbReference type="EMBL" id="CP000463">
    <property type="protein sequence ID" value="ABJ06979.1"/>
    <property type="molecule type" value="Genomic_DNA"/>
</dbReference>
<evidence type="ECO:0000259" key="7">
    <source>
        <dbReference type="Pfam" id="PF05598"/>
    </source>
</evidence>
<keyword evidence="4" id="KW-0238">DNA-binding</keyword>
<evidence type="ECO:0000256" key="3">
    <source>
        <dbReference type="ARBA" id="ARBA00022578"/>
    </source>
</evidence>
<dbReference type="KEGG" id="rpe:RPE_3042"/>
<evidence type="ECO:0000256" key="1">
    <source>
        <dbReference type="ARBA" id="ARBA00003544"/>
    </source>
</evidence>
<accession>Q07M55</accession>
<organism evidence="8">
    <name type="scientific">Rhodopseudomonas palustris (strain BisA53)</name>
    <dbReference type="NCBI Taxonomy" id="316055"/>
    <lineage>
        <taxon>Bacteria</taxon>
        <taxon>Pseudomonadati</taxon>
        <taxon>Pseudomonadota</taxon>
        <taxon>Alphaproteobacteria</taxon>
        <taxon>Hyphomicrobiales</taxon>
        <taxon>Nitrobacteraceae</taxon>
        <taxon>Rhodopseudomonas</taxon>
    </lineage>
</organism>
<dbReference type="STRING" id="316055.RPE_3042"/>
<keyword evidence="5" id="KW-0233">DNA recombination</keyword>
<dbReference type="Pfam" id="PF01609">
    <property type="entry name" value="DDE_Tnp_1"/>
    <property type="match status" value="1"/>
</dbReference>
<dbReference type="PANTHER" id="PTHR35604">
    <property type="entry name" value="TRANSPOSASE INSH FOR INSERTION SEQUENCE ELEMENT IS5A-RELATED"/>
    <property type="match status" value="1"/>
</dbReference>
<sequence>MARRELGQFSLADGLVSGVQGNQRLERLSGLVAWADLDRELDGVYASSRGRPGYPPLCLFKCLLLQQWYRLSDPELEEALADRLSFRRFVGLSLSDRVPDHSTISRFRTLLAERGLGEELFSALHRQLNERGLLVKAGTMIDATVVQADAVPLPHERAAERSDQDAGFTLTRRGYRLGYKAHLAVDCESRLIRTAILTPANVNDANENHVYDLIQGDEQILYADKAYDTASMRWRLDHHGIANGILQRRWSSRPLSKSAVAANIFLSKRRVAIESLFGIMKRSYGYARVRYRTLTRNAVQLHLLCMALNMRRMLVLTA</sequence>
<dbReference type="InterPro" id="IPR002559">
    <property type="entry name" value="Transposase_11"/>
</dbReference>
<dbReference type="InterPro" id="IPR047959">
    <property type="entry name" value="Transpos_IS5"/>
</dbReference>
<name>Q07M55_RHOP5</name>
<dbReference type="InterPro" id="IPR008490">
    <property type="entry name" value="Transposase_InsH_N"/>
</dbReference>
<evidence type="ECO:0000256" key="5">
    <source>
        <dbReference type="ARBA" id="ARBA00023172"/>
    </source>
</evidence>
<protein>
    <submittedName>
        <fullName evidence="8">Transposase, IS4 family</fullName>
    </submittedName>
</protein>
<dbReference type="NCBIfam" id="NF033581">
    <property type="entry name" value="transpos_IS5_4"/>
    <property type="match status" value="1"/>
</dbReference>
<dbReference type="AlphaFoldDB" id="Q07M55"/>
<feature type="domain" description="Transposase IS4-like" evidence="6">
    <location>
        <begin position="140"/>
        <end position="310"/>
    </location>
</feature>
<dbReference type="GO" id="GO:0003677">
    <property type="term" value="F:DNA binding"/>
    <property type="evidence" value="ECO:0007669"/>
    <property type="project" value="UniProtKB-KW"/>
</dbReference>
<gene>
    <name evidence="8" type="ordered locus">RPE_3042</name>
</gene>
<dbReference type="HOGENOM" id="CLU_049873_1_2_5"/>
<dbReference type="GO" id="GO:0004803">
    <property type="term" value="F:transposase activity"/>
    <property type="evidence" value="ECO:0007669"/>
    <property type="project" value="InterPro"/>
</dbReference>
<evidence type="ECO:0000256" key="2">
    <source>
        <dbReference type="ARBA" id="ARBA00010075"/>
    </source>
</evidence>
<comment type="function">
    <text evidence="1">Involved in the transposition of the insertion sequence IS5.</text>
</comment>
<evidence type="ECO:0000259" key="6">
    <source>
        <dbReference type="Pfam" id="PF01609"/>
    </source>
</evidence>
<feature type="domain" description="Transposase InsH N-terminal" evidence="7">
    <location>
        <begin position="21"/>
        <end position="109"/>
    </location>
</feature>
<comment type="similarity">
    <text evidence="2">Belongs to the transposase 11 family.</text>
</comment>